<dbReference type="PANTHER" id="PTHR23520:SF5">
    <property type="entry name" value="TRANSPORTER, PUTATIVE (AFU_ORTHOLOGUE AFUA_3G04000)-RELATED"/>
    <property type="match status" value="1"/>
</dbReference>
<keyword evidence="6" id="KW-1185">Reference proteome</keyword>
<dbReference type="Proteomes" id="UP000234275">
    <property type="component" value="Unassembled WGS sequence"/>
</dbReference>
<feature type="domain" description="Major facilitator superfamily (MFS) profile" evidence="4">
    <location>
        <begin position="17"/>
        <end position="458"/>
    </location>
</feature>
<feature type="region of interest" description="Disordered" evidence="2">
    <location>
        <begin position="228"/>
        <end position="251"/>
    </location>
</feature>
<protein>
    <submittedName>
        <fullName evidence="5">MFS transporter</fullName>
    </submittedName>
</protein>
<keyword evidence="3" id="KW-1133">Transmembrane helix</keyword>
<dbReference type="PANTHER" id="PTHR23520">
    <property type="entry name" value="TRANSPORTER, PUTATIVE (AFU_ORTHOLOGUE AFUA_3G04000)-RELATED"/>
    <property type="match status" value="1"/>
</dbReference>
<dbReference type="SUPFAM" id="SSF103473">
    <property type="entry name" value="MFS general substrate transporter"/>
    <property type="match status" value="1"/>
</dbReference>
<reference evidence="5 6" key="1">
    <citation type="submission" date="2016-12" db="EMBL/GenBank/DDBJ databases">
        <title>The genomes of Aspergillus section Nigri reveals drivers in fungal speciation.</title>
        <authorList>
            <consortium name="DOE Joint Genome Institute"/>
            <person name="Vesth T.C."/>
            <person name="Nybo J."/>
            <person name="Theobald S."/>
            <person name="Brandl J."/>
            <person name="Frisvad J.C."/>
            <person name="Nielsen K.F."/>
            <person name="Lyhne E.K."/>
            <person name="Kogle M.E."/>
            <person name="Kuo A."/>
            <person name="Riley R."/>
            <person name="Clum A."/>
            <person name="Nolan M."/>
            <person name="Lipzen A."/>
            <person name="Salamov A."/>
            <person name="Henrissat B."/>
            <person name="Wiebenga A."/>
            <person name="De Vries R.P."/>
            <person name="Grigoriev I.V."/>
            <person name="Mortensen U.H."/>
            <person name="Andersen M.R."/>
            <person name="Baker S.E."/>
        </authorList>
    </citation>
    <scope>NUCLEOTIDE SEQUENCE [LARGE SCALE GENOMIC DNA]</scope>
    <source>
        <strain evidence="5 6">IBT 23096</strain>
    </source>
</reference>
<dbReference type="InterPro" id="IPR011701">
    <property type="entry name" value="MFS"/>
</dbReference>
<dbReference type="VEuPathDB" id="FungiDB:P170DRAFT_513800"/>
<evidence type="ECO:0000313" key="5">
    <source>
        <dbReference type="EMBL" id="PLB44651.1"/>
    </source>
</evidence>
<feature type="transmembrane region" description="Helical" evidence="3">
    <location>
        <begin position="161"/>
        <end position="184"/>
    </location>
</feature>
<feature type="transmembrane region" description="Helical" evidence="3">
    <location>
        <begin position="355"/>
        <end position="376"/>
    </location>
</feature>
<feature type="transmembrane region" description="Helical" evidence="3">
    <location>
        <begin position="196"/>
        <end position="219"/>
    </location>
</feature>
<dbReference type="GO" id="GO:0000329">
    <property type="term" value="C:fungal-type vacuole membrane"/>
    <property type="evidence" value="ECO:0007669"/>
    <property type="project" value="TreeGrafter"/>
</dbReference>
<dbReference type="Gene3D" id="1.20.1250.20">
    <property type="entry name" value="MFS general substrate transporter like domains"/>
    <property type="match status" value="1"/>
</dbReference>
<dbReference type="GeneID" id="36562851"/>
<evidence type="ECO:0000256" key="1">
    <source>
        <dbReference type="ARBA" id="ARBA00004141"/>
    </source>
</evidence>
<dbReference type="PROSITE" id="PS50850">
    <property type="entry name" value="MFS"/>
    <property type="match status" value="1"/>
</dbReference>
<feature type="transmembrane region" description="Helical" evidence="3">
    <location>
        <begin position="96"/>
        <end position="129"/>
    </location>
</feature>
<dbReference type="InterPro" id="IPR036259">
    <property type="entry name" value="MFS_trans_sf"/>
</dbReference>
<evidence type="ECO:0000256" key="3">
    <source>
        <dbReference type="SAM" id="Phobius"/>
    </source>
</evidence>
<dbReference type="GO" id="GO:0022857">
    <property type="term" value="F:transmembrane transporter activity"/>
    <property type="evidence" value="ECO:0007669"/>
    <property type="project" value="InterPro"/>
</dbReference>
<feature type="transmembrane region" description="Helical" evidence="3">
    <location>
        <begin position="68"/>
        <end position="89"/>
    </location>
</feature>
<dbReference type="Pfam" id="PF07690">
    <property type="entry name" value="MFS_1"/>
    <property type="match status" value="1"/>
</dbReference>
<sequence length="464" mass="49516">MSSTSDSPGTWLPRKILEELGLLSVWQSSRDVKLLGAQRFVRLFAYGGSTLILASYLSALGISDARIGLFMTLTLVGDVAISFFLTLFADRMGRKAVLALGSALMVGSGVAFALLGNFWILLAAAVIGVISPSGNEIGPFRAVEESTLAHLTPHELLGDIFAWYSLVGTAGTALGMMTCGWAINLLQVTKGWEFIAACRTIFLVYAAIGAIKFLLAIALSKKVEVEDKKKTTQTPPTQGDGETQPLLGDRAVAPPKESPKKSFFSFLGDKELFSLVVRLFILFGLDSFASGLASLSWMTYFFKRKFSLPEGKLGSIFFTTSIISAASMLVASSIARRIGNVKTMVFTHLPSAVCLALIPVPSLLPLTLTFLVLRACSQNMDAAPRSAFLAKALPADKRTAIMGSINVVKTCSQSLGPLITGILASHGLFGVSFTIAGVLKCIYDVGMLLSFAGREKVRASQSLA</sequence>
<dbReference type="AlphaFoldDB" id="A0A2I2FVK2"/>
<keyword evidence="3" id="KW-0472">Membrane</keyword>
<comment type="subcellular location">
    <subcellularLocation>
        <location evidence="1">Membrane</location>
        <topology evidence="1">Multi-pass membrane protein</topology>
    </subcellularLocation>
</comment>
<accession>A0A2I2FVK2</accession>
<feature type="transmembrane region" description="Helical" evidence="3">
    <location>
        <begin position="43"/>
        <end position="62"/>
    </location>
</feature>
<comment type="caution">
    <text evidence="5">The sequence shown here is derived from an EMBL/GenBank/DDBJ whole genome shotgun (WGS) entry which is preliminary data.</text>
</comment>
<name>A0A2I2FVK2_9EURO</name>
<dbReference type="OrthoDB" id="10027823at2759"/>
<feature type="compositionally biased region" description="Low complexity" evidence="2">
    <location>
        <begin position="232"/>
        <end position="245"/>
    </location>
</feature>
<evidence type="ECO:0000313" key="6">
    <source>
        <dbReference type="Proteomes" id="UP000234275"/>
    </source>
</evidence>
<dbReference type="EMBL" id="MSFO01000009">
    <property type="protein sequence ID" value="PLB44651.1"/>
    <property type="molecule type" value="Genomic_DNA"/>
</dbReference>
<organism evidence="5 6">
    <name type="scientific">Aspergillus steynii IBT 23096</name>
    <dbReference type="NCBI Taxonomy" id="1392250"/>
    <lineage>
        <taxon>Eukaryota</taxon>
        <taxon>Fungi</taxon>
        <taxon>Dikarya</taxon>
        <taxon>Ascomycota</taxon>
        <taxon>Pezizomycotina</taxon>
        <taxon>Eurotiomycetes</taxon>
        <taxon>Eurotiomycetidae</taxon>
        <taxon>Eurotiales</taxon>
        <taxon>Aspergillaceae</taxon>
        <taxon>Aspergillus</taxon>
        <taxon>Aspergillus subgen. Circumdati</taxon>
    </lineage>
</organism>
<evidence type="ECO:0000259" key="4">
    <source>
        <dbReference type="PROSITE" id="PS50850"/>
    </source>
</evidence>
<dbReference type="RefSeq" id="XP_024699953.1">
    <property type="nucleotide sequence ID" value="XM_024855145.1"/>
</dbReference>
<dbReference type="STRING" id="1392250.A0A2I2FVK2"/>
<dbReference type="InterPro" id="IPR020846">
    <property type="entry name" value="MFS_dom"/>
</dbReference>
<feature type="transmembrane region" description="Helical" evidence="3">
    <location>
        <begin position="313"/>
        <end position="335"/>
    </location>
</feature>
<keyword evidence="3" id="KW-0812">Transmembrane</keyword>
<feature type="transmembrane region" description="Helical" evidence="3">
    <location>
        <begin position="275"/>
        <end position="301"/>
    </location>
</feature>
<gene>
    <name evidence="5" type="ORF">P170DRAFT_513800</name>
</gene>
<evidence type="ECO:0000256" key="2">
    <source>
        <dbReference type="SAM" id="MobiDB-lite"/>
    </source>
</evidence>
<proteinExistence type="predicted"/>